<keyword evidence="6" id="KW-0479">Metal-binding</keyword>
<comment type="similarity">
    <text evidence="1">Belongs to the peptidase S45 family.</text>
</comment>
<evidence type="ECO:0000256" key="2">
    <source>
        <dbReference type="ARBA" id="ARBA00022729"/>
    </source>
</evidence>
<dbReference type="Gene3D" id="1.10.439.10">
    <property type="entry name" value="Penicillin Amidohydrolase, domain 1"/>
    <property type="match status" value="1"/>
</dbReference>
<name>A0A951PGQ0_9CYAN</name>
<dbReference type="PIRSF" id="PIRSF001227">
    <property type="entry name" value="Pen_acylase"/>
    <property type="match status" value="1"/>
</dbReference>
<evidence type="ECO:0000313" key="8">
    <source>
        <dbReference type="Proteomes" id="UP000753908"/>
    </source>
</evidence>
<evidence type="ECO:0000313" key="7">
    <source>
        <dbReference type="EMBL" id="MBW4543123.1"/>
    </source>
</evidence>
<protein>
    <submittedName>
        <fullName evidence="7">Acylase</fullName>
    </submittedName>
</protein>
<proteinExistence type="inferred from homology"/>
<feature type="binding site" evidence="6">
    <location>
        <position position="283"/>
    </location>
    <ligand>
        <name>Ca(2+)</name>
        <dbReference type="ChEBI" id="CHEBI:29108"/>
    </ligand>
</feature>
<evidence type="ECO:0000256" key="3">
    <source>
        <dbReference type="ARBA" id="ARBA00022801"/>
    </source>
</evidence>
<evidence type="ECO:0000256" key="6">
    <source>
        <dbReference type="PIRSR" id="PIRSR001227-2"/>
    </source>
</evidence>
<gene>
    <name evidence="7" type="ORF">KME25_01540</name>
</gene>
<dbReference type="Gene3D" id="2.30.120.10">
    <property type="match status" value="1"/>
</dbReference>
<dbReference type="GO" id="GO:0017000">
    <property type="term" value="P:antibiotic biosynthetic process"/>
    <property type="evidence" value="ECO:0007669"/>
    <property type="project" value="InterPro"/>
</dbReference>
<dbReference type="InterPro" id="IPR002692">
    <property type="entry name" value="S45"/>
</dbReference>
<dbReference type="InterPro" id="IPR029055">
    <property type="entry name" value="Ntn_hydrolases_N"/>
</dbReference>
<dbReference type="Pfam" id="PF01804">
    <property type="entry name" value="Penicil_amidase"/>
    <property type="match status" value="1"/>
</dbReference>
<dbReference type="InterPro" id="IPR043147">
    <property type="entry name" value="Penicillin_amidase_A-knob"/>
</dbReference>
<dbReference type="GO" id="GO:0016811">
    <property type="term" value="F:hydrolase activity, acting on carbon-nitrogen (but not peptide) bonds, in linear amides"/>
    <property type="evidence" value="ECO:0007669"/>
    <property type="project" value="InterPro"/>
</dbReference>
<keyword evidence="2" id="KW-0732">Signal</keyword>
<dbReference type="EMBL" id="JAHHIF010000002">
    <property type="protein sequence ID" value="MBW4543123.1"/>
    <property type="molecule type" value="Genomic_DNA"/>
</dbReference>
<dbReference type="InterPro" id="IPR023343">
    <property type="entry name" value="Penicillin_amidase_dom1"/>
</dbReference>
<dbReference type="Proteomes" id="UP000753908">
    <property type="component" value="Unassembled WGS sequence"/>
</dbReference>
<dbReference type="AlphaFoldDB" id="A0A951PGQ0"/>
<dbReference type="PANTHER" id="PTHR34218">
    <property type="entry name" value="PEPTIDASE S45 PENICILLIN AMIDASE"/>
    <property type="match status" value="1"/>
</dbReference>
<organism evidence="7 8">
    <name type="scientific">Symplocastrum torsivum CPER-KK1</name>
    <dbReference type="NCBI Taxonomy" id="450513"/>
    <lineage>
        <taxon>Bacteria</taxon>
        <taxon>Bacillati</taxon>
        <taxon>Cyanobacteriota</taxon>
        <taxon>Cyanophyceae</taxon>
        <taxon>Oscillatoriophycideae</taxon>
        <taxon>Oscillatoriales</taxon>
        <taxon>Microcoleaceae</taxon>
        <taxon>Symplocastrum</taxon>
    </lineage>
</organism>
<comment type="caution">
    <text evidence="7">The sequence shown here is derived from an EMBL/GenBank/DDBJ whole genome shotgun (WGS) entry which is preliminary data.</text>
</comment>
<dbReference type="CDD" id="cd01936">
    <property type="entry name" value="Ntn_CA"/>
    <property type="match status" value="1"/>
</dbReference>
<dbReference type="SUPFAM" id="SSF56235">
    <property type="entry name" value="N-terminal nucleophile aminohydrolases (Ntn hydrolases)"/>
    <property type="match status" value="1"/>
</dbReference>
<evidence type="ECO:0000256" key="1">
    <source>
        <dbReference type="ARBA" id="ARBA00006586"/>
    </source>
</evidence>
<dbReference type="GO" id="GO:0046872">
    <property type="term" value="F:metal ion binding"/>
    <property type="evidence" value="ECO:0007669"/>
    <property type="project" value="UniProtKB-KW"/>
</dbReference>
<evidence type="ECO:0000256" key="5">
    <source>
        <dbReference type="PIRSR" id="PIRSR001227-1"/>
    </source>
</evidence>
<dbReference type="InterPro" id="IPR043146">
    <property type="entry name" value="Penicillin_amidase_N_B-knob"/>
</dbReference>
<dbReference type="Gene3D" id="1.10.1400.10">
    <property type="match status" value="1"/>
</dbReference>
<reference evidence="7" key="2">
    <citation type="journal article" date="2022" name="Microbiol. Resour. Announc.">
        <title>Metagenome Sequencing to Explore Phylogenomics of Terrestrial Cyanobacteria.</title>
        <authorList>
            <person name="Ward R.D."/>
            <person name="Stajich J.E."/>
            <person name="Johansen J.R."/>
            <person name="Huntemann M."/>
            <person name="Clum A."/>
            <person name="Foster B."/>
            <person name="Foster B."/>
            <person name="Roux S."/>
            <person name="Palaniappan K."/>
            <person name="Varghese N."/>
            <person name="Mukherjee S."/>
            <person name="Reddy T.B.K."/>
            <person name="Daum C."/>
            <person name="Copeland A."/>
            <person name="Chen I.A."/>
            <person name="Ivanova N.N."/>
            <person name="Kyrpides N.C."/>
            <person name="Shapiro N."/>
            <person name="Eloe-Fadrosh E.A."/>
            <person name="Pietrasiak N."/>
        </authorList>
    </citation>
    <scope>NUCLEOTIDE SEQUENCE</scope>
    <source>
        <strain evidence="7">CPER-KK1</strain>
    </source>
</reference>
<evidence type="ECO:0000256" key="4">
    <source>
        <dbReference type="ARBA" id="ARBA00023145"/>
    </source>
</evidence>
<feature type="active site" description="Nucleophile" evidence="5">
    <location>
        <position position="208"/>
    </location>
</feature>
<keyword evidence="4" id="KW-0865">Zymogen</keyword>
<keyword evidence="6" id="KW-0106">Calcium</keyword>
<sequence>MFSVLSKQTGFRRRSPLPLPFERSLRLLLLFTLVFTLLTGIHSLAAESKKTEVLWDTYGVPHIYSQNAKELFHAFGWAQMQSHGNLILRLYGQARGRAAEYWGEDYLESDRWVQTMGVPDRSRQWYDRQSPTFRGYLDAFAKGINAYAKEHAELIDDEVETVLPVSAVDVLAHLQRVLHFTFVVNPDRVEDISEEQSASTAFGQKMGSNGWAIAPSQSASGNAMLLANPHLLWSDLFLWYEAQLTAPGIDAYGASLVGIPVLNIAFNDYQGWTHTVNTHDGWDAYELTLANGGYQFDGKVRAFETEEKPLKVRQADGTLRQEPLIVRRSVHGPIVAEKDGKVIALRVVGLDQPGALEEWWDMARAKNLVEFETALQRLQIPMFTVMYADRDGHILHLFNGQVPVRSQGDFESWSSIIPGNTSATLWTKLHPYRDLPRVIDPPSGWLQNANDPPWTTTFPPAINPDNYPPYMAPHSFMEFRAQRSAHMLAEDKQISFEEMVEYKHSTRMELADRLLDDLIAAAQQQGGELARRAADVLSAWDRKADANSRGAVLFAFWQQAVDFSNLFAIPWDENAPFATPDGLADPTSALAALESAATKVEAAYGALDVPWGDVFRLRVGDMDLPANGGADDLGLFRTLWFVPSEDQRFEAIGGESYVAAIEFSNPVRAMALTSYGNATQPDSHNRGEQLRLFASKKLRPVWRSRQEIEAHLTSRDVF</sequence>
<dbReference type="PANTHER" id="PTHR34218:SF3">
    <property type="entry name" value="ACYL-HOMOSERINE LACTONE ACYLASE PVDQ"/>
    <property type="match status" value="1"/>
</dbReference>
<keyword evidence="3" id="KW-0378">Hydrolase</keyword>
<dbReference type="Gene3D" id="3.60.20.10">
    <property type="entry name" value="Glutamine Phosphoribosylpyrophosphate, subunit 1, domain 1"/>
    <property type="match status" value="1"/>
</dbReference>
<reference evidence="7" key="1">
    <citation type="submission" date="2021-05" db="EMBL/GenBank/DDBJ databases">
        <authorList>
            <person name="Pietrasiak N."/>
            <person name="Ward R."/>
            <person name="Stajich J.E."/>
            <person name="Kurbessoian T."/>
        </authorList>
    </citation>
    <scope>NUCLEOTIDE SEQUENCE</scope>
    <source>
        <strain evidence="7">CPER-KK1</strain>
    </source>
</reference>
<dbReference type="InterPro" id="IPR014395">
    <property type="entry name" value="Pen/GL7ACA/AHL_acylase"/>
</dbReference>
<feature type="binding site" evidence="6">
    <location>
        <position position="280"/>
    </location>
    <ligand>
        <name>Ca(2+)</name>
        <dbReference type="ChEBI" id="CHEBI:29108"/>
    </ligand>
</feature>
<comment type="cofactor">
    <cofactor evidence="6">
        <name>Ca(2+)</name>
        <dbReference type="ChEBI" id="CHEBI:29108"/>
    </cofactor>
    <text evidence="6">Binds 1 Ca(2+) ion per dimer.</text>
</comment>
<accession>A0A951PGQ0</accession>